<keyword evidence="5" id="KW-0902">Two-component regulatory system</keyword>
<dbReference type="InterPro" id="IPR001789">
    <property type="entry name" value="Sig_transdc_resp-reg_receiver"/>
</dbReference>
<evidence type="ECO:0000259" key="11">
    <source>
        <dbReference type="PROSITE" id="PS01124"/>
    </source>
</evidence>
<keyword evidence="3" id="KW-0963">Cytoplasm</keyword>
<evidence type="ECO:0000256" key="1">
    <source>
        <dbReference type="ARBA" id="ARBA00004496"/>
    </source>
</evidence>
<dbReference type="SMART" id="SM00342">
    <property type="entry name" value="HTH_ARAC"/>
    <property type="match status" value="1"/>
</dbReference>
<evidence type="ECO:0000256" key="6">
    <source>
        <dbReference type="ARBA" id="ARBA00023015"/>
    </source>
</evidence>
<reference evidence="13" key="1">
    <citation type="journal article" date="2021" name="PeerJ">
        <title>Extensive microbial diversity within the chicken gut microbiome revealed by metagenomics and culture.</title>
        <authorList>
            <person name="Gilroy R."/>
            <person name="Ravi A."/>
            <person name="Getino M."/>
            <person name="Pursley I."/>
            <person name="Horton D.L."/>
            <person name="Alikhan N.F."/>
            <person name="Baker D."/>
            <person name="Gharbi K."/>
            <person name="Hall N."/>
            <person name="Watson M."/>
            <person name="Adriaenssens E.M."/>
            <person name="Foster-Nyarko E."/>
            <person name="Jarju S."/>
            <person name="Secka A."/>
            <person name="Antonio M."/>
            <person name="Oren A."/>
            <person name="Chaudhuri R.R."/>
            <person name="La Ragione R."/>
            <person name="Hildebrand F."/>
            <person name="Pallen M.J."/>
        </authorList>
    </citation>
    <scope>NUCLEOTIDE SEQUENCE</scope>
    <source>
        <strain evidence="13">CHK195-6426</strain>
    </source>
</reference>
<comment type="function">
    <text evidence="9">May play the central regulatory role in sporulation. It may be an element of the effector pathway responsible for the activation of sporulation genes in response to nutritional stress. Spo0A may act in concert with spo0H (a sigma factor) to control the expression of some genes that are critical to the sporulation process.</text>
</comment>
<evidence type="ECO:0000256" key="7">
    <source>
        <dbReference type="ARBA" id="ARBA00023125"/>
    </source>
</evidence>
<gene>
    <name evidence="13" type="ORF">H9742_10755</name>
</gene>
<proteinExistence type="predicted"/>
<dbReference type="InterPro" id="IPR041522">
    <property type="entry name" value="CdaR_GGDEF"/>
</dbReference>
<dbReference type="CDD" id="cd17536">
    <property type="entry name" value="REC_YesN-like"/>
    <property type="match status" value="1"/>
</dbReference>
<dbReference type="GO" id="GO:0003700">
    <property type="term" value="F:DNA-binding transcription factor activity"/>
    <property type="evidence" value="ECO:0007669"/>
    <property type="project" value="InterPro"/>
</dbReference>
<dbReference type="AlphaFoldDB" id="A0A9D1UC96"/>
<evidence type="ECO:0000256" key="10">
    <source>
        <dbReference type="PROSITE-ProRule" id="PRU00169"/>
    </source>
</evidence>
<dbReference type="InterPro" id="IPR051552">
    <property type="entry name" value="HptR"/>
</dbReference>
<dbReference type="PROSITE" id="PS01124">
    <property type="entry name" value="HTH_ARAC_FAMILY_2"/>
    <property type="match status" value="1"/>
</dbReference>
<name>A0A9D1UC96_9FIRM</name>
<protein>
    <recommendedName>
        <fullName evidence="2">Stage 0 sporulation protein A homolog</fullName>
    </recommendedName>
</protein>
<dbReference type="InterPro" id="IPR011006">
    <property type="entry name" value="CheY-like_superfamily"/>
</dbReference>
<keyword evidence="8" id="KW-0804">Transcription</keyword>
<evidence type="ECO:0000313" key="14">
    <source>
        <dbReference type="Proteomes" id="UP000824265"/>
    </source>
</evidence>
<evidence type="ECO:0000256" key="2">
    <source>
        <dbReference type="ARBA" id="ARBA00018672"/>
    </source>
</evidence>
<dbReference type="InterPro" id="IPR018060">
    <property type="entry name" value="HTH_AraC"/>
</dbReference>
<evidence type="ECO:0000313" key="13">
    <source>
        <dbReference type="EMBL" id="HIW81973.1"/>
    </source>
</evidence>
<dbReference type="Gene3D" id="1.10.10.60">
    <property type="entry name" value="Homeodomain-like"/>
    <property type="match status" value="2"/>
</dbReference>
<keyword evidence="6" id="KW-0805">Transcription regulation</keyword>
<keyword evidence="4 10" id="KW-0597">Phosphoprotein</keyword>
<comment type="subcellular location">
    <subcellularLocation>
        <location evidence="1">Cytoplasm</location>
    </subcellularLocation>
</comment>
<evidence type="ECO:0000256" key="4">
    <source>
        <dbReference type="ARBA" id="ARBA00022553"/>
    </source>
</evidence>
<feature type="domain" description="Response regulatory" evidence="12">
    <location>
        <begin position="3"/>
        <end position="120"/>
    </location>
</feature>
<dbReference type="Pfam" id="PF00072">
    <property type="entry name" value="Response_reg"/>
    <property type="match status" value="1"/>
</dbReference>
<dbReference type="EMBL" id="DXGH01000057">
    <property type="protein sequence ID" value="HIW81973.1"/>
    <property type="molecule type" value="Genomic_DNA"/>
</dbReference>
<dbReference type="Gene3D" id="3.40.50.2300">
    <property type="match status" value="1"/>
</dbReference>
<dbReference type="InterPro" id="IPR009057">
    <property type="entry name" value="Homeodomain-like_sf"/>
</dbReference>
<dbReference type="SUPFAM" id="SSF46689">
    <property type="entry name" value="Homeodomain-like"/>
    <property type="match status" value="2"/>
</dbReference>
<organism evidence="13 14">
    <name type="scientific">Candidatus Acetatifactor stercoripullorum</name>
    <dbReference type="NCBI Taxonomy" id="2838414"/>
    <lineage>
        <taxon>Bacteria</taxon>
        <taxon>Bacillati</taxon>
        <taxon>Bacillota</taxon>
        <taxon>Clostridia</taxon>
        <taxon>Lachnospirales</taxon>
        <taxon>Lachnospiraceae</taxon>
        <taxon>Acetatifactor</taxon>
    </lineage>
</organism>
<evidence type="ECO:0000256" key="3">
    <source>
        <dbReference type="ARBA" id="ARBA00022490"/>
    </source>
</evidence>
<dbReference type="GO" id="GO:0005737">
    <property type="term" value="C:cytoplasm"/>
    <property type="evidence" value="ECO:0007669"/>
    <property type="project" value="UniProtKB-SubCell"/>
</dbReference>
<sequence>MYRILFVDDEALIREGISENIRWQELGYELAGVCENGREAREFLQRQDVDVVLTDICMPFVDGIALSKYIHEKHADTKVLILSGYDEFEYAQSAIKYGIEEYLLKPITSFELGAVLTKLKGRLDEERDSRRRQEEVYTAYRRGRMLLRSDALLHTIIGTKTEKECEKERRAAGIEIAQSHYMVGIAQLSIYSGSRTLNEKCRKESALMSFIVYNLCQEIVKEHSVGEVCQGKDNRVFLLFAADNPIREEDKIRTVCRAIIEQVNRSMGLGISIALGSWVESLGSAYKSYEKAEDALLGQFTAGDNVVMDERGRVSAQAVSGELYRIQKNCIRHMKEYNASGLSEDFSQLEEGLRKSGYRREQAIEELLAAKQGMDGLLRAFKQDELSSKETEGKIKQSANLKEALEILHAHARRQMECLERETGGNKASCAYKAYEYIEQHYSESGLSLQEICTHLGVSTTRFSSAFKQTFGATFMDVLIGLRMKKARELLASTELKNYEIAEKVGFSDPHYFSIAFKKMTGKTPTEYAREWRSE</sequence>
<dbReference type="Pfam" id="PF12833">
    <property type="entry name" value="HTH_18"/>
    <property type="match status" value="1"/>
</dbReference>
<accession>A0A9D1UC96</accession>
<evidence type="ECO:0000256" key="8">
    <source>
        <dbReference type="ARBA" id="ARBA00023163"/>
    </source>
</evidence>
<evidence type="ECO:0000256" key="5">
    <source>
        <dbReference type="ARBA" id="ARBA00023012"/>
    </source>
</evidence>
<feature type="modified residue" description="4-aspartylphosphate" evidence="10">
    <location>
        <position position="55"/>
    </location>
</feature>
<dbReference type="Proteomes" id="UP000824265">
    <property type="component" value="Unassembled WGS sequence"/>
</dbReference>
<evidence type="ECO:0000259" key="12">
    <source>
        <dbReference type="PROSITE" id="PS50110"/>
    </source>
</evidence>
<keyword evidence="7" id="KW-0238">DNA-binding</keyword>
<reference evidence="13" key="2">
    <citation type="submission" date="2021-04" db="EMBL/GenBank/DDBJ databases">
        <authorList>
            <person name="Gilroy R."/>
        </authorList>
    </citation>
    <scope>NUCLEOTIDE SEQUENCE</scope>
    <source>
        <strain evidence="13">CHK195-6426</strain>
    </source>
</reference>
<feature type="domain" description="HTH araC/xylS-type" evidence="11">
    <location>
        <begin position="432"/>
        <end position="531"/>
    </location>
</feature>
<dbReference type="GO" id="GO:0000160">
    <property type="term" value="P:phosphorelay signal transduction system"/>
    <property type="evidence" value="ECO:0007669"/>
    <property type="project" value="UniProtKB-KW"/>
</dbReference>
<dbReference type="SMART" id="SM00448">
    <property type="entry name" value="REC"/>
    <property type="match status" value="1"/>
</dbReference>
<evidence type="ECO:0000256" key="9">
    <source>
        <dbReference type="ARBA" id="ARBA00024867"/>
    </source>
</evidence>
<dbReference type="PROSITE" id="PS50110">
    <property type="entry name" value="RESPONSE_REGULATORY"/>
    <property type="match status" value="1"/>
</dbReference>
<dbReference type="GO" id="GO:0043565">
    <property type="term" value="F:sequence-specific DNA binding"/>
    <property type="evidence" value="ECO:0007669"/>
    <property type="project" value="InterPro"/>
</dbReference>
<dbReference type="PANTHER" id="PTHR42713:SF3">
    <property type="entry name" value="TRANSCRIPTIONAL REGULATORY PROTEIN HPTR"/>
    <property type="match status" value="1"/>
</dbReference>
<comment type="caution">
    <text evidence="13">The sequence shown here is derived from an EMBL/GenBank/DDBJ whole genome shotgun (WGS) entry which is preliminary data.</text>
</comment>
<dbReference type="Pfam" id="PF17853">
    <property type="entry name" value="GGDEF_2"/>
    <property type="match status" value="1"/>
</dbReference>
<dbReference type="PANTHER" id="PTHR42713">
    <property type="entry name" value="HISTIDINE KINASE-RELATED"/>
    <property type="match status" value="1"/>
</dbReference>
<dbReference type="RefSeq" id="WP_318702580.1">
    <property type="nucleotide sequence ID" value="NZ_CALWMU010000008.1"/>
</dbReference>
<dbReference type="SUPFAM" id="SSF52172">
    <property type="entry name" value="CheY-like"/>
    <property type="match status" value="1"/>
</dbReference>